<name>A0ABX8UIY3_9BURK</name>
<dbReference type="SMART" id="SM00062">
    <property type="entry name" value="PBPb"/>
    <property type="match status" value="1"/>
</dbReference>
<evidence type="ECO:0000313" key="7">
    <source>
        <dbReference type="EMBL" id="QYD68983.1"/>
    </source>
</evidence>
<evidence type="ECO:0000256" key="4">
    <source>
        <dbReference type="RuleBase" id="RU003744"/>
    </source>
</evidence>
<evidence type="ECO:0000256" key="3">
    <source>
        <dbReference type="ARBA" id="ARBA00022729"/>
    </source>
</evidence>
<feature type="signal peptide" evidence="5">
    <location>
        <begin position="1"/>
        <end position="32"/>
    </location>
</feature>
<dbReference type="Pfam" id="PF00497">
    <property type="entry name" value="SBP_bac_3"/>
    <property type="match status" value="1"/>
</dbReference>
<comment type="subcellular location">
    <subcellularLocation>
        <location evidence="1">Cell envelope</location>
    </subcellularLocation>
</comment>
<accession>A0ABX8UIY3</accession>
<protein>
    <submittedName>
        <fullName evidence="7">ABC transporter substrate-binding protein</fullName>
    </submittedName>
</protein>
<keyword evidence="3 5" id="KW-0732">Signal</keyword>
<dbReference type="InterPro" id="IPR001638">
    <property type="entry name" value="Solute-binding_3/MltF_N"/>
</dbReference>
<dbReference type="PROSITE" id="PS51257">
    <property type="entry name" value="PROKAR_LIPOPROTEIN"/>
    <property type="match status" value="1"/>
</dbReference>
<dbReference type="PANTHER" id="PTHR35936">
    <property type="entry name" value="MEMBRANE-BOUND LYTIC MUREIN TRANSGLYCOSYLASE F"/>
    <property type="match status" value="1"/>
</dbReference>
<organism evidence="7 8">
    <name type="scientific">Paraburkholderia edwinii</name>
    <dbReference type="NCBI Taxonomy" id="2861782"/>
    <lineage>
        <taxon>Bacteria</taxon>
        <taxon>Pseudomonadati</taxon>
        <taxon>Pseudomonadota</taxon>
        <taxon>Betaproteobacteria</taxon>
        <taxon>Burkholderiales</taxon>
        <taxon>Burkholderiaceae</taxon>
        <taxon>Paraburkholderia</taxon>
    </lineage>
</organism>
<dbReference type="PANTHER" id="PTHR35936:SF13">
    <property type="entry name" value="HISTIDINE-BINDING PERIPLASMIC PROTEIN"/>
    <property type="match status" value="1"/>
</dbReference>
<dbReference type="Gene3D" id="3.40.190.10">
    <property type="entry name" value="Periplasmic binding protein-like II"/>
    <property type="match status" value="2"/>
</dbReference>
<evidence type="ECO:0000259" key="6">
    <source>
        <dbReference type="SMART" id="SM00062"/>
    </source>
</evidence>
<proteinExistence type="inferred from homology"/>
<sequence>MKLLKNGLPGGLMLACAFALLSVAFAPPPAQAADAKTLRYGLEAQYPPFESKGPNGELQGFDIEIGDAVCKVAKLRCSWVETSFDGLIPALQGRKFDAINSAMNATEKRREAIDFTDIIYRVPSSLIARKDSGLLPTPESLKGKRVGVLQASIQETYAKVHWEPAGVMIVPYQDQNQVYADLRSGRLDGTLVLAPAGLTGFLARHEGKDFAFVGEPVRDDKILGSGIAFGIRKGDDALREQLNAAIGKIQADGTVKALARKYFGNIDVSAK</sequence>
<evidence type="ECO:0000313" key="8">
    <source>
        <dbReference type="Proteomes" id="UP000826462"/>
    </source>
</evidence>
<dbReference type="CDD" id="cd13703">
    <property type="entry name" value="PBP2_HisJ_LAO"/>
    <property type="match status" value="1"/>
</dbReference>
<evidence type="ECO:0000256" key="1">
    <source>
        <dbReference type="ARBA" id="ARBA00004196"/>
    </source>
</evidence>
<dbReference type="Proteomes" id="UP000826462">
    <property type="component" value="Chromosome 1"/>
</dbReference>
<feature type="chain" id="PRO_5046327451" evidence="5">
    <location>
        <begin position="33"/>
        <end position="271"/>
    </location>
</feature>
<dbReference type="InterPro" id="IPR018313">
    <property type="entry name" value="SBP_3_CS"/>
</dbReference>
<reference evidence="7 8" key="1">
    <citation type="submission" date="2021-07" db="EMBL/GenBank/DDBJ databases">
        <title>Paraburkholderia edwinii protects Aspergillus sp. from phenazines by acting as a toxin sponge.</title>
        <authorList>
            <person name="Dahlstrom K.M."/>
            <person name="Newman D.K."/>
        </authorList>
    </citation>
    <scope>NUCLEOTIDE SEQUENCE [LARGE SCALE GENOMIC DNA]</scope>
    <source>
        <strain evidence="7 8">Pe01</strain>
    </source>
</reference>
<feature type="domain" description="Solute-binding protein family 3/N-terminal" evidence="6">
    <location>
        <begin position="37"/>
        <end position="266"/>
    </location>
</feature>
<dbReference type="EMBL" id="CP080095">
    <property type="protein sequence ID" value="QYD68983.1"/>
    <property type="molecule type" value="Genomic_DNA"/>
</dbReference>
<dbReference type="PROSITE" id="PS01039">
    <property type="entry name" value="SBP_BACTERIAL_3"/>
    <property type="match status" value="1"/>
</dbReference>
<keyword evidence="8" id="KW-1185">Reference proteome</keyword>
<evidence type="ECO:0000256" key="2">
    <source>
        <dbReference type="ARBA" id="ARBA00010333"/>
    </source>
</evidence>
<dbReference type="SUPFAM" id="SSF53850">
    <property type="entry name" value="Periplasmic binding protein-like II"/>
    <property type="match status" value="1"/>
</dbReference>
<dbReference type="RefSeq" id="WP_219798358.1">
    <property type="nucleotide sequence ID" value="NZ_CP080095.1"/>
</dbReference>
<comment type="similarity">
    <text evidence="2 4">Belongs to the bacterial solute-binding protein 3 family.</text>
</comment>
<evidence type="ECO:0000256" key="5">
    <source>
        <dbReference type="SAM" id="SignalP"/>
    </source>
</evidence>
<gene>
    <name evidence="7" type="ORF">KZJ38_00860</name>
</gene>